<dbReference type="EMBL" id="JACHVA010000131">
    <property type="protein sequence ID" value="MBC2603726.1"/>
    <property type="molecule type" value="Genomic_DNA"/>
</dbReference>
<dbReference type="InterPro" id="IPR013424">
    <property type="entry name" value="Ice-binding_C"/>
</dbReference>
<dbReference type="NCBIfam" id="TIGR02595">
    <property type="entry name" value="PEP_CTERM"/>
    <property type="match status" value="1"/>
</dbReference>
<accession>A0A7X1E619</accession>
<keyword evidence="1" id="KW-0812">Transmembrane</keyword>
<dbReference type="Gene3D" id="2.60.120.200">
    <property type="match status" value="1"/>
</dbReference>
<reference evidence="2 3" key="1">
    <citation type="submission" date="2020-07" db="EMBL/GenBank/DDBJ databases">
        <authorList>
            <person name="Feng X."/>
        </authorList>
    </citation>
    <scope>NUCLEOTIDE SEQUENCE [LARGE SCALE GENOMIC DNA]</scope>
    <source>
        <strain evidence="2 3">JCM14086</strain>
    </source>
</reference>
<dbReference type="AlphaFoldDB" id="A0A7X1E619"/>
<evidence type="ECO:0000256" key="1">
    <source>
        <dbReference type="SAM" id="Phobius"/>
    </source>
</evidence>
<protein>
    <submittedName>
        <fullName evidence="2">PEP-CTERM sorting domain-containing protein</fullName>
    </submittedName>
</protein>
<proteinExistence type="predicted"/>
<keyword evidence="1" id="KW-1133">Transmembrane helix</keyword>
<sequence>MRSTLFSAIDFKSSLLAIGTLSTFMVGSVEAVDIGYWTFEEGLAGTDIVTAVSSANSPTMDATQHSGNEIPAAYSSNVGGAYVYDPVSGSYRSNNLSMYGAAGAASDDTQLVITGGSSQLTNSYTVEMFILVTDPNNGDGPANLSGTDRIVNIDGNTRYNVNVGSNNLQFRVDTPTDSSGTSVYEYGAPLEDGQWHHLGFTLDYDSLVEQTTISLYVDYANAGSVVIDGQFDPFNDIRFGHDGSNDGIYDWWFDEVRISDSALTSDQFLRYSAVPEPSTLALISGVIALGIVVTRRRRS</sequence>
<dbReference type="RefSeq" id="WP_354586552.1">
    <property type="nucleotide sequence ID" value="NZ_JBEPNX010000001.1"/>
</dbReference>
<dbReference type="SUPFAM" id="SSF49899">
    <property type="entry name" value="Concanavalin A-like lectins/glucanases"/>
    <property type="match status" value="1"/>
</dbReference>
<evidence type="ECO:0000313" key="2">
    <source>
        <dbReference type="EMBL" id="MBC2603726.1"/>
    </source>
</evidence>
<gene>
    <name evidence="2" type="ORF">H5P30_18255</name>
</gene>
<keyword evidence="3" id="KW-1185">Reference proteome</keyword>
<dbReference type="InterPro" id="IPR013320">
    <property type="entry name" value="ConA-like_dom_sf"/>
</dbReference>
<comment type="caution">
    <text evidence="2">The sequence shown here is derived from an EMBL/GenBank/DDBJ whole genome shotgun (WGS) entry which is preliminary data.</text>
</comment>
<name>A0A7X1E619_9BACT</name>
<feature type="transmembrane region" description="Helical" evidence="1">
    <location>
        <begin position="277"/>
        <end position="294"/>
    </location>
</feature>
<evidence type="ECO:0000313" key="3">
    <source>
        <dbReference type="Proteomes" id="UP000525652"/>
    </source>
</evidence>
<dbReference type="Proteomes" id="UP000525652">
    <property type="component" value="Unassembled WGS sequence"/>
</dbReference>
<dbReference type="Pfam" id="PF13385">
    <property type="entry name" value="Laminin_G_3"/>
    <property type="match status" value="1"/>
</dbReference>
<organism evidence="2 3">
    <name type="scientific">Puniceicoccus vermicola</name>
    <dbReference type="NCBI Taxonomy" id="388746"/>
    <lineage>
        <taxon>Bacteria</taxon>
        <taxon>Pseudomonadati</taxon>
        <taxon>Verrucomicrobiota</taxon>
        <taxon>Opitutia</taxon>
        <taxon>Puniceicoccales</taxon>
        <taxon>Puniceicoccaceae</taxon>
        <taxon>Puniceicoccus</taxon>
    </lineage>
</organism>
<keyword evidence="1" id="KW-0472">Membrane</keyword>